<name>A0ABV8KXV7_9NOCA</name>
<dbReference type="RefSeq" id="WP_378543457.1">
    <property type="nucleotide sequence ID" value="NZ_JBHSBA010000001.1"/>
</dbReference>
<dbReference type="EMBL" id="JBHSBA010000001">
    <property type="protein sequence ID" value="MFC4123334.1"/>
    <property type="molecule type" value="Genomic_DNA"/>
</dbReference>
<evidence type="ECO:0000313" key="1">
    <source>
        <dbReference type="EMBL" id="MFC4123334.1"/>
    </source>
</evidence>
<keyword evidence="2" id="KW-1185">Reference proteome</keyword>
<reference evidence="2" key="1">
    <citation type="journal article" date="2019" name="Int. J. Syst. Evol. Microbiol.">
        <title>The Global Catalogue of Microorganisms (GCM) 10K type strain sequencing project: providing services to taxonomists for standard genome sequencing and annotation.</title>
        <authorList>
            <consortium name="The Broad Institute Genomics Platform"/>
            <consortium name="The Broad Institute Genome Sequencing Center for Infectious Disease"/>
            <person name="Wu L."/>
            <person name="Ma J."/>
        </authorList>
    </citation>
    <scope>NUCLEOTIDE SEQUENCE [LARGE SCALE GENOMIC DNA]</scope>
    <source>
        <strain evidence="2">CGMCC 4.7204</strain>
    </source>
</reference>
<gene>
    <name evidence="1" type="ORF">ACFOW8_00170</name>
</gene>
<dbReference type="NCBIfam" id="TIGR03930">
    <property type="entry name" value="WXG100_ESAT6"/>
    <property type="match status" value="1"/>
</dbReference>
<organism evidence="1 2">
    <name type="scientific">Nocardia rhizosphaerae</name>
    <dbReference type="NCBI Taxonomy" id="1691571"/>
    <lineage>
        <taxon>Bacteria</taxon>
        <taxon>Bacillati</taxon>
        <taxon>Actinomycetota</taxon>
        <taxon>Actinomycetes</taxon>
        <taxon>Mycobacteriales</taxon>
        <taxon>Nocardiaceae</taxon>
        <taxon>Nocardia</taxon>
    </lineage>
</organism>
<proteinExistence type="predicted"/>
<evidence type="ECO:0000313" key="2">
    <source>
        <dbReference type="Proteomes" id="UP001595767"/>
    </source>
</evidence>
<dbReference type="Gene3D" id="1.10.287.1060">
    <property type="entry name" value="ESAT-6-like"/>
    <property type="match status" value="1"/>
</dbReference>
<dbReference type="InterPro" id="IPR010310">
    <property type="entry name" value="T7SS_ESAT-6-like"/>
</dbReference>
<dbReference type="Proteomes" id="UP001595767">
    <property type="component" value="Unassembled WGS sequence"/>
</dbReference>
<sequence>MRIDQRGSFLGGCMASGEGSVGVDIVPDDVQAFAREAYRIAEELRSASGSLDTEVQGLTSTWKGAAADSYLAGWDEMHRGALDVWDTLFILAERLGITAENFRATDDDNAATVVSLNMS</sequence>
<dbReference type="SUPFAM" id="SSF140453">
    <property type="entry name" value="EsxAB dimer-like"/>
    <property type="match status" value="1"/>
</dbReference>
<dbReference type="InterPro" id="IPR036689">
    <property type="entry name" value="ESAT-6-like_sf"/>
</dbReference>
<accession>A0ABV8KXV7</accession>
<dbReference type="Pfam" id="PF06013">
    <property type="entry name" value="WXG100"/>
    <property type="match status" value="1"/>
</dbReference>
<protein>
    <submittedName>
        <fullName evidence="1">WXG100 family type VII secretion target</fullName>
    </submittedName>
</protein>
<comment type="caution">
    <text evidence="1">The sequence shown here is derived from an EMBL/GenBank/DDBJ whole genome shotgun (WGS) entry which is preliminary data.</text>
</comment>